<proteinExistence type="predicted"/>
<keyword evidence="3" id="KW-1185">Reference proteome</keyword>
<organism evidence="2 3">
    <name type="scientific">Ascobolus immersus RN42</name>
    <dbReference type="NCBI Taxonomy" id="1160509"/>
    <lineage>
        <taxon>Eukaryota</taxon>
        <taxon>Fungi</taxon>
        <taxon>Dikarya</taxon>
        <taxon>Ascomycota</taxon>
        <taxon>Pezizomycotina</taxon>
        <taxon>Pezizomycetes</taxon>
        <taxon>Pezizales</taxon>
        <taxon>Ascobolaceae</taxon>
        <taxon>Ascobolus</taxon>
    </lineage>
</organism>
<gene>
    <name evidence="2" type="ORF">BJ508DRAFT_364360</name>
</gene>
<feature type="compositionally biased region" description="Basic and acidic residues" evidence="1">
    <location>
        <begin position="15"/>
        <end position="28"/>
    </location>
</feature>
<feature type="region of interest" description="Disordered" evidence="1">
    <location>
        <begin position="1"/>
        <end position="77"/>
    </location>
</feature>
<evidence type="ECO:0000313" key="2">
    <source>
        <dbReference type="EMBL" id="RPA77540.1"/>
    </source>
</evidence>
<protein>
    <submittedName>
        <fullName evidence="2">Uncharacterized protein</fullName>
    </submittedName>
</protein>
<feature type="compositionally biased region" description="Basic residues" evidence="1">
    <location>
        <begin position="68"/>
        <end position="77"/>
    </location>
</feature>
<name>A0A3N4I0A7_ASCIM</name>
<dbReference type="AlphaFoldDB" id="A0A3N4I0A7"/>
<dbReference type="EMBL" id="ML119724">
    <property type="protein sequence ID" value="RPA77540.1"/>
    <property type="molecule type" value="Genomic_DNA"/>
</dbReference>
<evidence type="ECO:0000256" key="1">
    <source>
        <dbReference type="SAM" id="MobiDB-lite"/>
    </source>
</evidence>
<evidence type="ECO:0000313" key="3">
    <source>
        <dbReference type="Proteomes" id="UP000275078"/>
    </source>
</evidence>
<accession>A0A3N4I0A7</accession>
<reference evidence="2 3" key="1">
    <citation type="journal article" date="2018" name="Nat. Ecol. Evol.">
        <title>Pezizomycetes genomes reveal the molecular basis of ectomycorrhizal truffle lifestyle.</title>
        <authorList>
            <person name="Murat C."/>
            <person name="Payen T."/>
            <person name="Noel B."/>
            <person name="Kuo A."/>
            <person name="Morin E."/>
            <person name="Chen J."/>
            <person name="Kohler A."/>
            <person name="Krizsan K."/>
            <person name="Balestrini R."/>
            <person name="Da Silva C."/>
            <person name="Montanini B."/>
            <person name="Hainaut M."/>
            <person name="Levati E."/>
            <person name="Barry K.W."/>
            <person name="Belfiori B."/>
            <person name="Cichocki N."/>
            <person name="Clum A."/>
            <person name="Dockter R.B."/>
            <person name="Fauchery L."/>
            <person name="Guy J."/>
            <person name="Iotti M."/>
            <person name="Le Tacon F."/>
            <person name="Lindquist E.A."/>
            <person name="Lipzen A."/>
            <person name="Malagnac F."/>
            <person name="Mello A."/>
            <person name="Molinier V."/>
            <person name="Miyauchi S."/>
            <person name="Poulain J."/>
            <person name="Riccioni C."/>
            <person name="Rubini A."/>
            <person name="Sitrit Y."/>
            <person name="Splivallo R."/>
            <person name="Traeger S."/>
            <person name="Wang M."/>
            <person name="Zifcakova L."/>
            <person name="Wipf D."/>
            <person name="Zambonelli A."/>
            <person name="Paolocci F."/>
            <person name="Nowrousian M."/>
            <person name="Ottonello S."/>
            <person name="Baldrian P."/>
            <person name="Spatafora J.W."/>
            <person name="Henrissat B."/>
            <person name="Nagy L.G."/>
            <person name="Aury J.M."/>
            <person name="Wincker P."/>
            <person name="Grigoriev I.V."/>
            <person name="Bonfante P."/>
            <person name="Martin F.M."/>
        </authorList>
    </citation>
    <scope>NUCLEOTIDE SEQUENCE [LARGE SCALE GENOMIC DNA]</scope>
    <source>
        <strain evidence="2 3">RN42</strain>
    </source>
</reference>
<dbReference type="Proteomes" id="UP000275078">
    <property type="component" value="Unassembled WGS sequence"/>
</dbReference>
<sequence length="268" mass="31173">MPSVDPSVPAVPHSASEEHTDELHDIQEKQQQNDCQKDPALVEVDPQVDPPLPISGHTYAEHNDRREHKERRKQLKRDRREDLILAKAEFIMQICNDLKLWRTSEADTENLDKARPDTGTEIVDKVRPDTEIVNNVRHALEEEGNGVRDEAQKTILMEQHRVCHCKEMAESKYKMRRHQLKYILWLDHISKEDDLIELEQQWRAGVGRRWTTKSEEKNASVKFKTFAFIKVDDAVETLLQLSWMEGCILQLRRMMRTGYASVVKGSTG</sequence>